<dbReference type="GO" id="GO:0016887">
    <property type="term" value="F:ATP hydrolysis activity"/>
    <property type="evidence" value="ECO:0007669"/>
    <property type="project" value="InterPro"/>
</dbReference>
<comment type="similarity">
    <text evidence="1">Belongs to the ABC transporter superfamily.</text>
</comment>
<name>A0A1Y3MM34_9BACI</name>
<dbReference type="GO" id="GO:0005524">
    <property type="term" value="F:ATP binding"/>
    <property type="evidence" value="ECO:0007669"/>
    <property type="project" value="UniProtKB-KW"/>
</dbReference>
<gene>
    <name evidence="5" type="ORF">BW425_13715</name>
</gene>
<dbReference type="Gene3D" id="3.40.50.300">
    <property type="entry name" value="P-loop containing nucleotide triphosphate hydrolases"/>
    <property type="match status" value="1"/>
</dbReference>
<dbReference type="PANTHER" id="PTHR43335">
    <property type="entry name" value="ABC TRANSPORTER, ATP-BINDING PROTEIN"/>
    <property type="match status" value="1"/>
</dbReference>
<sequence>MVDFVNNQVLNIKGLHKKYKDKHVLKGIDLTIKKGEIFGLLGPNGAGKSTFFKIILGLIEADEGTVEVLGMDIQKNRIEILSKTGSLIEAPTFYEHLSGYENLLIASKMKNVHDKEHIKELLNLFKLYEDRNRAFKKYSLGMKQRLGLAAAFINNPELLILDEPTNGLDPQGVYEVKEFIKKAPKMFNSTIILSSHILSEVEQMADHIGIIHQGEIKYQGSLSSLKNKQSLNIVEVSVNNITLTDKLLKQSNYTFNVKNNIFSIEYYDEKTLNNIQQLLVTNQIFIQSFQTKKQNLEEAYLDIVEQGAVSV</sequence>
<organism evidence="5 6">
    <name type="scientific">Bacillus pseudomycoides</name>
    <dbReference type="NCBI Taxonomy" id="64104"/>
    <lineage>
        <taxon>Bacteria</taxon>
        <taxon>Bacillati</taxon>
        <taxon>Bacillota</taxon>
        <taxon>Bacilli</taxon>
        <taxon>Bacillales</taxon>
        <taxon>Bacillaceae</taxon>
        <taxon>Bacillus</taxon>
        <taxon>Bacillus cereus group</taxon>
    </lineage>
</organism>
<dbReference type="EMBL" id="MWPX01000014">
    <property type="protein sequence ID" value="OUM48223.1"/>
    <property type="molecule type" value="Genomic_DNA"/>
</dbReference>
<dbReference type="AlphaFoldDB" id="A0A1Y3MM34"/>
<comment type="caution">
    <text evidence="5">The sequence shown here is derived from an EMBL/GenBank/DDBJ whole genome shotgun (WGS) entry which is preliminary data.</text>
</comment>
<dbReference type="Proteomes" id="UP000195321">
    <property type="component" value="Unassembled WGS sequence"/>
</dbReference>
<reference evidence="5 6" key="1">
    <citation type="submission" date="2017-02" db="EMBL/GenBank/DDBJ databases">
        <title>Bacillus pseudomycoides isolate FSL K6-0042.</title>
        <authorList>
            <person name="Kovac J."/>
        </authorList>
    </citation>
    <scope>NUCLEOTIDE SEQUENCE [LARGE SCALE GENOMIC DNA]</scope>
    <source>
        <strain evidence="5 6">FSL K6-0042</strain>
    </source>
</reference>
<dbReference type="PROSITE" id="PS00211">
    <property type="entry name" value="ABC_TRANSPORTER_1"/>
    <property type="match status" value="1"/>
</dbReference>
<dbReference type="PROSITE" id="PS50893">
    <property type="entry name" value="ABC_TRANSPORTER_2"/>
    <property type="match status" value="1"/>
</dbReference>
<dbReference type="InterPro" id="IPR003593">
    <property type="entry name" value="AAA+_ATPase"/>
</dbReference>
<dbReference type="InterPro" id="IPR003439">
    <property type="entry name" value="ABC_transporter-like_ATP-bd"/>
</dbReference>
<evidence type="ECO:0000256" key="4">
    <source>
        <dbReference type="ARBA" id="ARBA00022840"/>
    </source>
</evidence>
<keyword evidence="3" id="KW-0547">Nucleotide-binding</keyword>
<dbReference type="InterPro" id="IPR027417">
    <property type="entry name" value="P-loop_NTPase"/>
</dbReference>
<keyword evidence="4 5" id="KW-0067">ATP-binding</keyword>
<dbReference type="InterPro" id="IPR017871">
    <property type="entry name" value="ABC_transporter-like_CS"/>
</dbReference>
<evidence type="ECO:0000256" key="2">
    <source>
        <dbReference type="ARBA" id="ARBA00022448"/>
    </source>
</evidence>
<evidence type="ECO:0000313" key="5">
    <source>
        <dbReference type="EMBL" id="OUM48223.1"/>
    </source>
</evidence>
<evidence type="ECO:0000256" key="1">
    <source>
        <dbReference type="ARBA" id="ARBA00005417"/>
    </source>
</evidence>
<dbReference type="Pfam" id="PF00005">
    <property type="entry name" value="ABC_tran"/>
    <property type="match status" value="1"/>
</dbReference>
<evidence type="ECO:0000256" key="3">
    <source>
        <dbReference type="ARBA" id="ARBA00022741"/>
    </source>
</evidence>
<dbReference type="SMART" id="SM00382">
    <property type="entry name" value="AAA"/>
    <property type="match status" value="1"/>
</dbReference>
<protein>
    <submittedName>
        <fullName evidence="5">ABC transporter ATP-binding protein</fullName>
    </submittedName>
</protein>
<proteinExistence type="inferred from homology"/>
<accession>A0A1Y3MM34</accession>
<keyword evidence="2" id="KW-0813">Transport</keyword>
<dbReference type="PANTHER" id="PTHR43335:SF4">
    <property type="entry name" value="ABC TRANSPORTER, ATP-BINDING PROTEIN"/>
    <property type="match status" value="1"/>
</dbReference>
<dbReference type="SUPFAM" id="SSF52540">
    <property type="entry name" value="P-loop containing nucleoside triphosphate hydrolases"/>
    <property type="match status" value="1"/>
</dbReference>
<evidence type="ECO:0000313" key="6">
    <source>
        <dbReference type="Proteomes" id="UP000195321"/>
    </source>
</evidence>